<dbReference type="InterPro" id="IPR000620">
    <property type="entry name" value="EamA_dom"/>
</dbReference>
<evidence type="ECO:0000256" key="1">
    <source>
        <dbReference type="ARBA" id="ARBA00004141"/>
    </source>
</evidence>
<evidence type="ECO:0000256" key="6">
    <source>
        <dbReference type="SAM" id="Phobius"/>
    </source>
</evidence>
<dbReference type="OrthoDB" id="9810239at2"/>
<feature type="transmembrane region" description="Helical" evidence="6">
    <location>
        <begin position="129"/>
        <end position="146"/>
    </location>
</feature>
<dbReference type="AlphaFoldDB" id="A0A1G5YP13"/>
<gene>
    <name evidence="8" type="ORF">SAMN02927914_03569</name>
</gene>
<comment type="similarity">
    <text evidence="2">Belongs to the EamA transporter family.</text>
</comment>
<dbReference type="PANTHER" id="PTHR32322:SF2">
    <property type="entry name" value="EAMA DOMAIN-CONTAINING PROTEIN"/>
    <property type="match status" value="1"/>
</dbReference>
<sequence>MVAQSAEASGIGHRWLLVLLVLTWAISWPVIKVGVTTVPPIWYGCFRYIIAACCLFGLLAARRELVFPPRPDWLLVVVSGALQMAAYSALTGLALTVLPPGRASVLAFSTPIWVVPLAGWWLHERVSRLAMFGVGLGLLGVLAIALPSLHPDQAGQVLAYVMLMGAAAAWAISIVFVRSHRFTVSALALAPWQTLVAAGLLFPLAILVEGSPRTIGESGVASLVYVGPVATAFAYWAVVEAGRHFRASTMSMTLLAAPSLGILISALTLGEPIGASLIAGVVLTGAGIRLATSAPQDGRIVQSAVREN</sequence>
<proteinExistence type="inferred from homology"/>
<feature type="transmembrane region" description="Helical" evidence="6">
    <location>
        <begin position="189"/>
        <end position="208"/>
    </location>
</feature>
<feature type="domain" description="EamA" evidence="7">
    <location>
        <begin position="16"/>
        <end position="144"/>
    </location>
</feature>
<comment type="subcellular location">
    <subcellularLocation>
        <location evidence="1">Membrane</location>
        <topology evidence="1">Multi-pass membrane protein</topology>
    </subcellularLocation>
</comment>
<dbReference type="Pfam" id="PF00892">
    <property type="entry name" value="EamA"/>
    <property type="match status" value="2"/>
</dbReference>
<dbReference type="InterPro" id="IPR050638">
    <property type="entry name" value="AA-Vitamin_Transporters"/>
</dbReference>
<dbReference type="GO" id="GO:0016020">
    <property type="term" value="C:membrane"/>
    <property type="evidence" value="ECO:0007669"/>
    <property type="project" value="UniProtKB-SubCell"/>
</dbReference>
<evidence type="ECO:0000256" key="2">
    <source>
        <dbReference type="ARBA" id="ARBA00007362"/>
    </source>
</evidence>
<feature type="transmembrane region" description="Helical" evidence="6">
    <location>
        <begin position="73"/>
        <end position="97"/>
    </location>
</feature>
<reference evidence="8 9" key="1">
    <citation type="submission" date="2016-10" db="EMBL/GenBank/DDBJ databases">
        <authorList>
            <person name="de Groot N.N."/>
        </authorList>
    </citation>
    <scope>NUCLEOTIDE SEQUENCE [LARGE SCALE GENOMIC DNA]</scope>
    <source>
        <strain evidence="8 9">CGMCC 1.12097</strain>
    </source>
</reference>
<dbReference type="InterPro" id="IPR037185">
    <property type="entry name" value="EmrE-like"/>
</dbReference>
<dbReference type="PANTHER" id="PTHR32322">
    <property type="entry name" value="INNER MEMBRANE TRANSPORTER"/>
    <property type="match status" value="1"/>
</dbReference>
<organism evidence="8 9">
    <name type="scientific">Mesorhizobium qingshengii</name>
    <dbReference type="NCBI Taxonomy" id="1165689"/>
    <lineage>
        <taxon>Bacteria</taxon>
        <taxon>Pseudomonadati</taxon>
        <taxon>Pseudomonadota</taxon>
        <taxon>Alphaproteobacteria</taxon>
        <taxon>Hyphomicrobiales</taxon>
        <taxon>Phyllobacteriaceae</taxon>
        <taxon>Mesorhizobium</taxon>
    </lineage>
</organism>
<accession>A0A1G5YP13</accession>
<feature type="transmembrane region" description="Helical" evidence="6">
    <location>
        <begin position="220"/>
        <end position="238"/>
    </location>
</feature>
<dbReference type="Proteomes" id="UP000198588">
    <property type="component" value="Unassembled WGS sequence"/>
</dbReference>
<evidence type="ECO:0000256" key="4">
    <source>
        <dbReference type="ARBA" id="ARBA00022989"/>
    </source>
</evidence>
<dbReference type="SUPFAM" id="SSF103481">
    <property type="entry name" value="Multidrug resistance efflux transporter EmrE"/>
    <property type="match status" value="2"/>
</dbReference>
<keyword evidence="5 6" id="KW-0472">Membrane</keyword>
<keyword evidence="4 6" id="KW-1133">Transmembrane helix</keyword>
<keyword evidence="3 6" id="KW-0812">Transmembrane</keyword>
<feature type="transmembrane region" description="Helical" evidence="6">
    <location>
        <begin position="15"/>
        <end position="35"/>
    </location>
</feature>
<name>A0A1G5YP13_9HYPH</name>
<evidence type="ECO:0000259" key="7">
    <source>
        <dbReference type="Pfam" id="PF00892"/>
    </source>
</evidence>
<dbReference type="RefSeq" id="WP_091579939.1">
    <property type="nucleotide sequence ID" value="NZ_FMXM01000010.1"/>
</dbReference>
<evidence type="ECO:0000256" key="3">
    <source>
        <dbReference type="ARBA" id="ARBA00022692"/>
    </source>
</evidence>
<feature type="transmembrane region" description="Helical" evidence="6">
    <location>
        <begin position="158"/>
        <end position="177"/>
    </location>
</feature>
<feature type="transmembrane region" description="Helical" evidence="6">
    <location>
        <begin position="103"/>
        <end position="122"/>
    </location>
</feature>
<feature type="domain" description="EamA" evidence="7">
    <location>
        <begin position="159"/>
        <end position="291"/>
    </location>
</feature>
<evidence type="ECO:0000313" key="8">
    <source>
        <dbReference type="EMBL" id="SDA84371.1"/>
    </source>
</evidence>
<protein>
    <submittedName>
        <fullName evidence="8">Permease of the drug/metabolite transporter (DMT) superfamily</fullName>
    </submittedName>
</protein>
<dbReference type="EMBL" id="FMXM01000010">
    <property type="protein sequence ID" value="SDA84371.1"/>
    <property type="molecule type" value="Genomic_DNA"/>
</dbReference>
<feature type="transmembrane region" description="Helical" evidence="6">
    <location>
        <begin position="41"/>
        <end position="61"/>
    </location>
</feature>
<evidence type="ECO:0000313" key="9">
    <source>
        <dbReference type="Proteomes" id="UP000198588"/>
    </source>
</evidence>
<evidence type="ECO:0000256" key="5">
    <source>
        <dbReference type="ARBA" id="ARBA00023136"/>
    </source>
</evidence>
<dbReference type="STRING" id="1165689.SAMN02927914_03569"/>